<reference evidence="1 3" key="1">
    <citation type="journal article" date="2014" name="BMC Genomics">
        <title>Genome sequence of Anopheles sinensis provides insight into genetics basis of mosquito competence for malaria parasites.</title>
        <authorList>
            <person name="Zhou D."/>
            <person name="Zhang D."/>
            <person name="Ding G."/>
            <person name="Shi L."/>
            <person name="Hou Q."/>
            <person name="Ye Y."/>
            <person name="Xu Y."/>
            <person name="Zhou H."/>
            <person name="Xiong C."/>
            <person name="Li S."/>
            <person name="Yu J."/>
            <person name="Hong S."/>
            <person name="Yu X."/>
            <person name="Zou P."/>
            <person name="Chen C."/>
            <person name="Chang X."/>
            <person name="Wang W."/>
            <person name="Lv Y."/>
            <person name="Sun Y."/>
            <person name="Ma L."/>
            <person name="Shen B."/>
            <person name="Zhu C."/>
        </authorList>
    </citation>
    <scope>NUCLEOTIDE SEQUENCE [LARGE SCALE GENOMIC DNA]</scope>
</reference>
<reference evidence="2" key="2">
    <citation type="submission" date="2020-05" db="UniProtKB">
        <authorList>
            <consortium name="EnsemblMetazoa"/>
        </authorList>
    </citation>
    <scope>IDENTIFICATION</scope>
</reference>
<dbReference type="EMBL" id="ATLV01024017">
    <property type="status" value="NOT_ANNOTATED_CDS"/>
    <property type="molecule type" value="Genomic_DNA"/>
</dbReference>
<sequence>MVLAGWHGRESGKKHFQLNCNEYDVQSDVAPNRADGFEGSYLGIAFRVPAIVPRSFSNVSKALVPVSSRMLGVLAVTKGHRMLTLNLNNAIGLRLADDAGRQ</sequence>
<dbReference type="Proteomes" id="UP000030765">
    <property type="component" value="Unassembled WGS sequence"/>
</dbReference>
<keyword evidence="3" id="KW-1185">Reference proteome</keyword>
<dbReference type="EnsemblMetazoa" id="ASIC018594-RA">
    <property type="protein sequence ID" value="ASIC018594-PA"/>
    <property type="gene ID" value="ASIC018594"/>
</dbReference>
<dbReference type="VEuPathDB" id="VectorBase:ASIC018594"/>
<name>A0A084WJD1_ANOSI</name>
<gene>
    <name evidence="1" type="ORF">ZHAS_00018594</name>
</gene>
<evidence type="ECO:0000313" key="3">
    <source>
        <dbReference type="Proteomes" id="UP000030765"/>
    </source>
</evidence>
<evidence type="ECO:0000313" key="2">
    <source>
        <dbReference type="EnsemblMetazoa" id="ASIC018594-PA"/>
    </source>
</evidence>
<dbReference type="EMBL" id="KE525348">
    <property type="protein sequence ID" value="KFB50325.1"/>
    <property type="molecule type" value="Genomic_DNA"/>
</dbReference>
<dbReference type="AlphaFoldDB" id="A0A084WJD1"/>
<protein>
    <submittedName>
        <fullName evidence="1 2">Phenylalanyl-tRNA synthase subunit beta</fullName>
    </submittedName>
</protein>
<proteinExistence type="predicted"/>
<accession>A0A084WJD1</accession>
<evidence type="ECO:0000313" key="1">
    <source>
        <dbReference type="EMBL" id="KFB50325.1"/>
    </source>
</evidence>
<organism evidence="1">
    <name type="scientific">Anopheles sinensis</name>
    <name type="common">Mosquito</name>
    <dbReference type="NCBI Taxonomy" id="74873"/>
    <lineage>
        <taxon>Eukaryota</taxon>
        <taxon>Metazoa</taxon>
        <taxon>Ecdysozoa</taxon>
        <taxon>Arthropoda</taxon>
        <taxon>Hexapoda</taxon>
        <taxon>Insecta</taxon>
        <taxon>Pterygota</taxon>
        <taxon>Neoptera</taxon>
        <taxon>Endopterygota</taxon>
        <taxon>Diptera</taxon>
        <taxon>Nematocera</taxon>
        <taxon>Culicoidea</taxon>
        <taxon>Culicidae</taxon>
        <taxon>Anophelinae</taxon>
        <taxon>Anopheles</taxon>
    </lineage>
</organism>